<dbReference type="EMBL" id="RJJR01000002">
    <property type="protein sequence ID" value="RNI38937.1"/>
    <property type="molecule type" value="Genomic_DNA"/>
</dbReference>
<comment type="caution">
    <text evidence="4">The sequence shown here is derived from an EMBL/GenBank/DDBJ whole genome shotgun (WGS) entry which is preliminary data.</text>
</comment>
<organism evidence="4 5">
    <name type="scientific">Hanamia caeni</name>
    <dbReference type="NCBI Taxonomy" id="2294116"/>
    <lineage>
        <taxon>Bacteria</taxon>
        <taxon>Pseudomonadati</taxon>
        <taxon>Bacteroidota</taxon>
        <taxon>Chitinophagia</taxon>
        <taxon>Chitinophagales</taxon>
        <taxon>Chitinophagaceae</taxon>
        <taxon>Hanamia</taxon>
    </lineage>
</organism>
<dbReference type="PANTHER" id="PTHR48081">
    <property type="entry name" value="AB HYDROLASE SUPERFAMILY PROTEIN C4A8.06C"/>
    <property type="match status" value="1"/>
</dbReference>
<dbReference type="InterPro" id="IPR050300">
    <property type="entry name" value="GDXG_lipolytic_enzyme"/>
</dbReference>
<feature type="chain" id="PRO_5018014919" evidence="2">
    <location>
        <begin position="20"/>
        <end position="292"/>
    </location>
</feature>
<keyword evidence="2" id="KW-0732">Signal</keyword>
<evidence type="ECO:0000313" key="4">
    <source>
        <dbReference type="EMBL" id="RNI38937.1"/>
    </source>
</evidence>
<protein>
    <submittedName>
        <fullName evidence="4">Alpha/beta hydrolase</fullName>
    </submittedName>
</protein>
<dbReference type="InterPro" id="IPR049492">
    <property type="entry name" value="BD-FAE-like_dom"/>
</dbReference>
<evidence type="ECO:0000256" key="1">
    <source>
        <dbReference type="ARBA" id="ARBA00022801"/>
    </source>
</evidence>
<dbReference type="GO" id="GO:0016787">
    <property type="term" value="F:hydrolase activity"/>
    <property type="evidence" value="ECO:0007669"/>
    <property type="project" value="UniProtKB-KW"/>
</dbReference>
<gene>
    <name evidence="4" type="ORF">EFY79_04565</name>
</gene>
<dbReference type="OrthoDB" id="9794725at2"/>
<evidence type="ECO:0000256" key="2">
    <source>
        <dbReference type="SAM" id="SignalP"/>
    </source>
</evidence>
<dbReference type="RefSeq" id="WP_123119501.1">
    <property type="nucleotide sequence ID" value="NZ_RJJR01000002.1"/>
</dbReference>
<dbReference type="Pfam" id="PF20434">
    <property type="entry name" value="BD-FAE"/>
    <property type="match status" value="1"/>
</dbReference>
<reference evidence="4 5" key="1">
    <citation type="submission" date="2018-11" db="EMBL/GenBank/DDBJ databases">
        <title>Draft genome sequence of Ferruginibacter sp. BO-59.</title>
        <authorList>
            <person name="Im W.T."/>
        </authorList>
    </citation>
    <scope>NUCLEOTIDE SEQUENCE [LARGE SCALE GENOMIC DNA]</scope>
    <source>
        <strain evidence="4 5">BO-59</strain>
    </source>
</reference>
<evidence type="ECO:0000313" key="5">
    <source>
        <dbReference type="Proteomes" id="UP000267223"/>
    </source>
</evidence>
<dbReference type="SUPFAM" id="SSF53474">
    <property type="entry name" value="alpha/beta-Hydrolases"/>
    <property type="match status" value="1"/>
</dbReference>
<dbReference type="PANTHER" id="PTHR48081:SF6">
    <property type="entry name" value="PEPTIDASE S9 PROLYL OLIGOPEPTIDASE CATALYTIC DOMAIN-CONTAINING PROTEIN"/>
    <property type="match status" value="1"/>
</dbReference>
<evidence type="ECO:0000259" key="3">
    <source>
        <dbReference type="Pfam" id="PF20434"/>
    </source>
</evidence>
<name>A0A3M9NNM6_9BACT</name>
<proteinExistence type="predicted"/>
<keyword evidence="1 4" id="KW-0378">Hydrolase</keyword>
<dbReference type="Proteomes" id="UP000267223">
    <property type="component" value="Unassembled WGS sequence"/>
</dbReference>
<feature type="domain" description="BD-FAE-like" evidence="3">
    <location>
        <begin position="146"/>
        <end position="188"/>
    </location>
</feature>
<dbReference type="AlphaFoldDB" id="A0A3M9NNM6"/>
<sequence>MKKITVIAFFLFSATGILAQQKVIQLYNGAAPGSERWTYNEQVYKPGTQEALVYNVSHPTLTVYPADPAKATGTAVIVCPGGGFYILAINHEGVDVARWLNEKGITAFVLKYRLGQSMTDNPGQELGENMKKADFGKKISPIISLSVADGKAAIEYVRKHASEYKIDSQKIGIMGFSAGGTVAASAAFNFTPENRPDFVAPVYAFMPPSMQGTVADDAPPLFIAAATDDGLNLTSHSVALYSKWLEAKKPAEIHIYEKGGHGFGMKKQGIATDTWIDRFGDWLALHGFIKEH</sequence>
<feature type="signal peptide" evidence="2">
    <location>
        <begin position="1"/>
        <end position="19"/>
    </location>
</feature>
<dbReference type="Gene3D" id="3.40.50.1820">
    <property type="entry name" value="alpha/beta hydrolase"/>
    <property type="match status" value="1"/>
</dbReference>
<accession>A0A3M9NNM6</accession>
<dbReference type="InterPro" id="IPR029058">
    <property type="entry name" value="AB_hydrolase_fold"/>
</dbReference>
<keyword evidence="5" id="KW-1185">Reference proteome</keyword>